<evidence type="ECO:0000313" key="13">
    <source>
        <dbReference type="EMBL" id="MBC5736319.1"/>
    </source>
</evidence>
<dbReference type="Pfam" id="PF00890">
    <property type="entry name" value="FAD_binding_2"/>
    <property type="match status" value="1"/>
</dbReference>
<keyword evidence="8" id="KW-0560">Oxidoreductase</keyword>
<comment type="caution">
    <text evidence="13">The sequence shown here is derived from an EMBL/GenBank/DDBJ whole genome shotgun (WGS) entry which is preliminary data.</text>
</comment>
<dbReference type="Gene3D" id="3.90.700.10">
    <property type="entry name" value="Succinate dehydrogenase/fumarate reductase flavoprotein, catalytic domain"/>
    <property type="match status" value="1"/>
</dbReference>
<dbReference type="InterPro" id="IPR036188">
    <property type="entry name" value="FAD/NAD-bd_sf"/>
</dbReference>
<comment type="cofactor">
    <cofactor evidence="1">
        <name>FMN</name>
        <dbReference type="ChEBI" id="CHEBI:58210"/>
    </cofactor>
</comment>
<dbReference type="InterPro" id="IPR007329">
    <property type="entry name" value="FMN-bd"/>
</dbReference>
<dbReference type="AlphaFoldDB" id="A0A8J6JKB4"/>
<dbReference type="GO" id="GO:0033765">
    <property type="term" value="F:steroid dehydrogenase activity, acting on the CH-CH group of donors"/>
    <property type="evidence" value="ECO:0007669"/>
    <property type="project" value="UniProtKB-ARBA"/>
</dbReference>
<keyword evidence="6" id="KW-0285">Flavoprotein</keyword>
<comment type="similarity">
    <text evidence="3">Belongs to the FAD-dependent oxidoreductase 2 family. FRD/SDH subfamily.</text>
</comment>
<feature type="region of interest" description="Disordered" evidence="10">
    <location>
        <begin position="30"/>
        <end position="52"/>
    </location>
</feature>
<evidence type="ECO:0000256" key="6">
    <source>
        <dbReference type="ARBA" id="ARBA00022630"/>
    </source>
</evidence>
<feature type="domain" description="FMN-binding" evidence="12">
    <location>
        <begin position="600"/>
        <end position="674"/>
    </location>
</feature>
<evidence type="ECO:0000256" key="1">
    <source>
        <dbReference type="ARBA" id="ARBA00001917"/>
    </source>
</evidence>
<comment type="cofactor">
    <cofactor evidence="2">
        <name>FAD</name>
        <dbReference type="ChEBI" id="CHEBI:57692"/>
    </cofactor>
</comment>
<dbReference type="EMBL" id="JACOPQ010000003">
    <property type="protein sequence ID" value="MBC5736319.1"/>
    <property type="molecule type" value="Genomic_DNA"/>
</dbReference>
<dbReference type="GO" id="GO:0010181">
    <property type="term" value="F:FMN binding"/>
    <property type="evidence" value="ECO:0007669"/>
    <property type="project" value="InterPro"/>
</dbReference>
<dbReference type="PANTHER" id="PTHR43400">
    <property type="entry name" value="FUMARATE REDUCTASE"/>
    <property type="match status" value="1"/>
</dbReference>
<evidence type="ECO:0000256" key="10">
    <source>
        <dbReference type="SAM" id="MobiDB-lite"/>
    </source>
</evidence>
<dbReference type="PROSITE" id="PS51257">
    <property type="entry name" value="PROKAR_LIPOPROTEIN"/>
    <property type="match status" value="1"/>
</dbReference>
<feature type="compositionally biased region" description="Low complexity" evidence="10">
    <location>
        <begin position="39"/>
        <end position="52"/>
    </location>
</feature>
<evidence type="ECO:0000256" key="3">
    <source>
        <dbReference type="ARBA" id="ARBA00008040"/>
    </source>
</evidence>
<comment type="catalytic activity">
    <reaction evidence="9">
        <text>dihydrourocanate + A = urocanate + AH2</text>
        <dbReference type="Rhea" id="RHEA:36059"/>
        <dbReference type="ChEBI" id="CHEBI:13193"/>
        <dbReference type="ChEBI" id="CHEBI:17499"/>
        <dbReference type="ChEBI" id="CHEBI:27247"/>
        <dbReference type="ChEBI" id="CHEBI:72991"/>
        <dbReference type="EC" id="1.3.99.33"/>
    </reaction>
</comment>
<dbReference type="EC" id="1.3.99.33" evidence="4"/>
<dbReference type="InterPro" id="IPR003953">
    <property type="entry name" value="FAD-dep_OxRdtase_2_FAD-bd"/>
</dbReference>
<keyword evidence="7" id="KW-0274">FAD</keyword>
<dbReference type="SUPFAM" id="SSF56425">
    <property type="entry name" value="Succinate dehydrogenase/fumarate reductase flavoprotein, catalytic domain"/>
    <property type="match status" value="1"/>
</dbReference>
<feature type="chain" id="PRO_5039084821" description="Urocanate reductase" evidence="11">
    <location>
        <begin position="22"/>
        <end position="676"/>
    </location>
</feature>
<accession>A0A8J6JKB4</accession>
<dbReference type="InterPro" id="IPR050315">
    <property type="entry name" value="FAD-oxidoreductase_2"/>
</dbReference>
<evidence type="ECO:0000256" key="4">
    <source>
        <dbReference type="ARBA" id="ARBA00013137"/>
    </source>
</evidence>
<reference evidence="13" key="1">
    <citation type="submission" date="2020-08" db="EMBL/GenBank/DDBJ databases">
        <title>Genome public.</title>
        <authorList>
            <person name="Liu C."/>
            <person name="Sun Q."/>
        </authorList>
    </citation>
    <scope>NUCLEOTIDE SEQUENCE</scope>
    <source>
        <strain evidence="13">NSJ-52</strain>
    </source>
</reference>
<evidence type="ECO:0000256" key="5">
    <source>
        <dbReference type="ARBA" id="ARBA00015872"/>
    </source>
</evidence>
<dbReference type="GO" id="GO:0016020">
    <property type="term" value="C:membrane"/>
    <property type="evidence" value="ECO:0007669"/>
    <property type="project" value="InterPro"/>
</dbReference>
<dbReference type="SMART" id="SM00900">
    <property type="entry name" value="FMN_bind"/>
    <property type="match status" value="1"/>
</dbReference>
<dbReference type="RefSeq" id="WP_186918650.1">
    <property type="nucleotide sequence ID" value="NZ_JACOPQ010000003.1"/>
</dbReference>
<dbReference type="SUPFAM" id="SSF51905">
    <property type="entry name" value="FAD/NAD(P)-binding domain"/>
    <property type="match status" value="1"/>
</dbReference>
<dbReference type="Gene3D" id="3.90.1010.20">
    <property type="match status" value="1"/>
</dbReference>
<dbReference type="Proteomes" id="UP000607645">
    <property type="component" value="Unassembled WGS sequence"/>
</dbReference>
<evidence type="ECO:0000313" key="14">
    <source>
        <dbReference type="Proteomes" id="UP000607645"/>
    </source>
</evidence>
<evidence type="ECO:0000256" key="2">
    <source>
        <dbReference type="ARBA" id="ARBA00001974"/>
    </source>
</evidence>
<keyword evidence="14" id="KW-1185">Reference proteome</keyword>
<feature type="signal peptide" evidence="11">
    <location>
        <begin position="1"/>
        <end position="21"/>
    </location>
</feature>
<organism evidence="13 14">
    <name type="scientific">Lawsonibacter faecis</name>
    <dbReference type="NCBI Taxonomy" id="2763052"/>
    <lineage>
        <taxon>Bacteria</taxon>
        <taxon>Bacillati</taxon>
        <taxon>Bacillota</taxon>
        <taxon>Clostridia</taxon>
        <taxon>Eubacteriales</taxon>
        <taxon>Oscillospiraceae</taxon>
        <taxon>Lawsonibacter</taxon>
    </lineage>
</organism>
<evidence type="ECO:0000256" key="11">
    <source>
        <dbReference type="SAM" id="SignalP"/>
    </source>
</evidence>
<dbReference type="PANTHER" id="PTHR43400:SF7">
    <property type="entry name" value="FAD-DEPENDENT OXIDOREDUCTASE 2 FAD BINDING DOMAIN-CONTAINING PROTEIN"/>
    <property type="match status" value="1"/>
</dbReference>
<dbReference type="Pfam" id="PF04205">
    <property type="entry name" value="FMN_bind"/>
    <property type="match status" value="1"/>
</dbReference>
<evidence type="ECO:0000256" key="7">
    <source>
        <dbReference type="ARBA" id="ARBA00022827"/>
    </source>
</evidence>
<evidence type="ECO:0000259" key="12">
    <source>
        <dbReference type="SMART" id="SM00900"/>
    </source>
</evidence>
<evidence type="ECO:0000256" key="9">
    <source>
        <dbReference type="ARBA" id="ARBA00049922"/>
    </source>
</evidence>
<gene>
    <name evidence="13" type="ORF">H8S62_04755</name>
</gene>
<name>A0A8J6JKB4_9FIRM</name>
<protein>
    <recommendedName>
        <fullName evidence="5">Urocanate reductase</fullName>
        <ecNumber evidence="4">1.3.99.33</ecNumber>
    </recommendedName>
</protein>
<keyword evidence="11" id="KW-0732">Signal</keyword>
<evidence type="ECO:0000256" key="8">
    <source>
        <dbReference type="ARBA" id="ARBA00023002"/>
    </source>
</evidence>
<dbReference type="Gene3D" id="3.50.50.60">
    <property type="entry name" value="FAD/NAD(P)-binding domain"/>
    <property type="match status" value="1"/>
</dbReference>
<sequence length="676" mass="70209">MNWKKPLSLALSGALALSLLAGCGAAPAPSISPSPAPAAPSATPTASAASPIQTAYDDTQTADVVVIGAGGSGLAAALTAVENGAESVIILERTARTGGSLNYTNGSMSAAETTIQKEDGIEDSKELFVQDIIRNGTKFGGKVDEAMIRAFVEEDTAAFEWLYANGLSDNKCNTDKEGRRAVFAPEHDLYSVQRTYKYKPEDAENYKSAAHEILDGMVKAEPKIQVVFNTMAVELAANDQGQVLTVVGVHDGGAGTRYDAARGVIVATGGYSGNQAMMAQYAEYGGSYLVGGPSTADGNGLLMMQKVGGALNEDSMSAIPIFPMGLVSKSDPTTGTIASTYTWKAGGITVNKNGERFENEQDPNNAAREEALTLQPDAIQYDVFTDKIVEDLRAAGGSMMYDLMFGGEDSMGRHVVVEAGSLEELAEKAGLPADKLKATVEAYNAQVDAGGTDEFGRTYDDQMNTFKLAVNKIEGDRFYAIPLRALCVMTLGGITTNTDMQVLDQSGTPIPGLFASGEVVGGVWGKFVSGGTGVMGAITFGRLAGRSAMTTPLASGYTVAPAASLLDASLFETKSAAPSAPSFDMSTPLKDGAYEATVDGQEGELTVSVTIAGGRLAAVDVVDSHETPSIGGKALETLPDEMVAGNSPDVEAVSGATLTTNRLRDAVVKCLEQAAA</sequence>
<proteinExistence type="inferred from homology"/>
<dbReference type="InterPro" id="IPR027477">
    <property type="entry name" value="Succ_DH/fumarate_Rdtase_cat_sf"/>
</dbReference>